<organism evidence="1 2">
    <name type="scientific">Pseudomonas phage Ep4</name>
    <dbReference type="NCBI Taxonomy" id="3057492"/>
    <lineage>
        <taxon>Viruses</taxon>
        <taxon>Duplodnaviria</taxon>
        <taxon>Heunggongvirae</taxon>
        <taxon>Uroviricota</taxon>
        <taxon>Caudoviricetes</taxon>
        <taxon>Autographivirales</taxon>
        <taxon>Autoscriptoviridae</taxon>
        <taxon>Corkvirinae</taxon>
        <taxon>Actinidiaevirus</taxon>
        <taxon>Actinidiaevirus Ep4</taxon>
    </lineage>
</organism>
<dbReference type="EMBL" id="LC776701">
    <property type="protein sequence ID" value="BEQ12887.1"/>
    <property type="molecule type" value="Genomic_DNA"/>
</dbReference>
<protein>
    <submittedName>
        <fullName evidence="1">Uncharacterized protein</fullName>
    </submittedName>
</protein>
<keyword evidence="2" id="KW-1185">Reference proteome</keyword>
<evidence type="ECO:0000313" key="2">
    <source>
        <dbReference type="Proteomes" id="UP001304640"/>
    </source>
</evidence>
<name>A0AAU9ELK3_9CAUD</name>
<dbReference type="Proteomes" id="UP001304640">
    <property type="component" value="Segment"/>
</dbReference>
<gene>
    <name evidence="1" type="ORF">Ep4_028</name>
</gene>
<evidence type="ECO:0000313" key="1">
    <source>
        <dbReference type="EMBL" id="BEQ12887.1"/>
    </source>
</evidence>
<sequence>MKFDEAVDYVSPILAVMDQGDYDTARQMLQEVPEQDREQVRMTIAARTQALL</sequence>
<reference evidence="1 2" key="1">
    <citation type="submission" date="2023-07" db="EMBL/GenBank/DDBJ databases">
        <title>Complete genome sequence of Pseudomonas phage Ep4.</title>
        <authorList>
            <person name="Aono M."/>
            <person name="Yagi H."/>
            <person name="Kobayashi K."/>
        </authorList>
    </citation>
    <scope>NUCLEOTIDE SEQUENCE [LARGE SCALE GENOMIC DNA]</scope>
    <source>
        <strain evidence="1 2">Ep4</strain>
    </source>
</reference>
<accession>A0AAU9ELK3</accession>
<proteinExistence type="predicted"/>